<proteinExistence type="predicted"/>
<name>A0A6C0DRH4_9ZZZZ</name>
<sequence length="231" mass="25210">MVFHVNDTVYYLPNGDLYKWSAVVNAVNPNGSYEIQFDGIETPSWAGTRGIPGPFNSSGATAHHLLPRVPAPDDQAKRSAWNKRVAAWRAYKMGEYIMAKAAGFGVGRPVSTMIRVLPDEPPVAVEGTVSSYNPETFFFEIKMDGGATTVGMVNADLVAAMRALQTYDQIQPGLKVSWQHMDSGPTRAFDKKLKGTVVSINPTTNDCWIRSETYGVTSYTTVHASLVSGSR</sequence>
<dbReference type="AlphaFoldDB" id="A0A6C0DRH4"/>
<protein>
    <submittedName>
        <fullName evidence="1">Uncharacterized protein</fullName>
    </submittedName>
</protein>
<evidence type="ECO:0000313" key="1">
    <source>
        <dbReference type="EMBL" id="QHT19277.1"/>
    </source>
</evidence>
<accession>A0A6C0DRH4</accession>
<reference evidence="1" key="1">
    <citation type="journal article" date="2020" name="Nature">
        <title>Giant virus diversity and host interactions through global metagenomics.</title>
        <authorList>
            <person name="Schulz F."/>
            <person name="Roux S."/>
            <person name="Paez-Espino D."/>
            <person name="Jungbluth S."/>
            <person name="Walsh D.A."/>
            <person name="Denef V.J."/>
            <person name="McMahon K.D."/>
            <person name="Konstantinidis K.T."/>
            <person name="Eloe-Fadrosh E.A."/>
            <person name="Kyrpides N.C."/>
            <person name="Woyke T."/>
        </authorList>
    </citation>
    <scope>NUCLEOTIDE SEQUENCE</scope>
    <source>
        <strain evidence="1">GVMAG-M-3300023174-57</strain>
    </source>
</reference>
<dbReference type="EMBL" id="MN739664">
    <property type="protein sequence ID" value="QHT19277.1"/>
    <property type="molecule type" value="Genomic_DNA"/>
</dbReference>
<organism evidence="1">
    <name type="scientific">viral metagenome</name>
    <dbReference type="NCBI Taxonomy" id="1070528"/>
    <lineage>
        <taxon>unclassified sequences</taxon>
        <taxon>metagenomes</taxon>
        <taxon>organismal metagenomes</taxon>
    </lineage>
</organism>